<dbReference type="PANTHER" id="PTHR12788">
    <property type="entry name" value="PROTEIN-TYROSINE SULFOTRANSFERASE 2"/>
    <property type="match status" value="1"/>
</dbReference>
<sequence length="277" mass="30718">MHSFPLFIVGAPRSGTTFLCSVLNAHPHIQLTNECRIFALVKNMLDMGSQRPDLLGASCRDRFSAYSRRTLGAWVERFYREDLDMSAPIWGDKHPPYADPTILSGRIGAIERLPRSGSCLKLIHELLPNARFIHLHRDPGWVANSLVRKHWIGSVNDGVRVWGQYVAEIIEFFAEIPKEQTLTIGYRNLIEDADTTIASISRFLGLADPAPIRDFLHAQRSAPTPFSDPVTDIADLYVVPPMPTTDNALLALAEKAATHLGYSASATLSMRAESGGR</sequence>
<dbReference type="GO" id="GO:0008476">
    <property type="term" value="F:protein-tyrosine sulfotransferase activity"/>
    <property type="evidence" value="ECO:0007669"/>
    <property type="project" value="InterPro"/>
</dbReference>
<gene>
    <name evidence="3" type="ORF">C7410_13465</name>
    <name evidence="2" type="ORF">FHX59_000644</name>
</gene>
<proteinExistence type="predicted"/>
<organism evidence="3 4">
    <name type="scientific">Paraburkholderia silvatlantica</name>
    <dbReference type="NCBI Taxonomy" id="321895"/>
    <lineage>
        <taxon>Bacteria</taxon>
        <taxon>Pseudomonadati</taxon>
        <taxon>Pseudomonadota</taxon>
        <taxon>Betaproteobacteria</taxon>
        <taxon>Burkholderiales</taxon>
        <taxon>Burkholderiaceae</taxon>
        <taxon>Paraburkholderia</taxon>
    </lineage>
</organism>
<dbReference type="InterPro" id="IPR027417">
    <property type="entry name" value="P-loop_NTPase"/>
</dbReference>
<evidence type="ECO:0000313" key="5">
    <source>
        <dbReference type="Proteomes" id="UP000533533"/>
    </source>
</evidence>
<evidence type="ECO:0000313" key="3">
    <source>
        <dbReference type="EMBL" id="PYE15319.1"/>
    </source>
</evidence>
<dbReference type="EMBL" id="JACHVZ010000002">
    <property type="protein sequence ID" value="MBB2926237.1"/>
    <property type="molecule type" value="Genomic_DNA"/>
</dbReference>
<dbReference type="InterPro" id="IPR026634">
    <property type="entry name" value="TPST-like"/>
</dbReference>
<dbReference type="Pfam" id="PF13469">
    <property type="entry name" value="Sulfotransfer_3"/>
    <property type="match status" value="1"/>
</dbReference>
<keyword evidence="5" id="KW-1185">Reference proteome</keyword>
<accession>A0A2U1A582</accession>
<comment type="caution">
    <text evidence="3">The sequence shown here is derived from an EMBL/GenBank/DDBJ whole genome shotgun (WGS) entry which is preliminary data.</text>
</comment>
<protein>
    <submittedName>
        <fullName evidence="3">Sulfotransferase family protein</fullName>
    </submittedName>
</protein>
<reference evidence="3 4" key="1">
    <citation type="submission" date="2018-06" db="EMBL/GenBank/DDBJ databases">
        <title>Genomic Encyclopedia of Type Strains, Phase IV (KMG-V): Genome sequencing to study the core and pangenomes of soil and plant-associated prokaryotes.</title>
        <authorList>
            <person name="Whitman W."/>
        </authorList>
    </citation>
    <scope>NUCLEOTIDE SEQUENCE [LARGE SCALE GENOMIC DNA]</scope>
    <source>
        <strain evidence="3 4">SRCL-318</strain>
        <strain evidence="2 5">SRMrh-85</strain>
    </source>
</reference>
<evidence type="ECO:0000313" key="4">
    <source>
        <dbReference type="Proteomes" id="UP000247772"/>
    </source>
</evidence>
<name>A0A2U1A582_9BURK</name>
<dbReference type="Proteomes" id="UP000247772">
    <property type="component" value="Unassembled WGS sequence"/>
</dbReference>
<dbReference type="OrthoDB" id="9815894at2"/>
<evidence type="ECO:0000313" key="2">
    <source>
        <dbReference type="EMBL" id="MBB2926237.1"/>
    </source>
</evidence>
<dbReference type="AlphaFoldDB" id="A0A2U1A582"/>
<evidence type="ECO:0000256" key="1">
    <source>
        <dbReference type="ARBA" id="ARBA00022679"/>
    </source>
</evidence>
<keyword evidence="1 3" id="KW-0808">Transferase</keyword>
<dbReference type="SUPFAM" id="SSF52540">
    <property type="entry name" value="P-loop containing nucleoside triphosphate hydrolases"/>
    <property type="match status" value="1"/>
</dbReference>
<dbReference type="Proteomes" id="UP000533533">
    <property type="component" value="Unassembled WGS sequence"/>
</dbReference>
<dbReference type="RefSeq" id="WP_110386878.1">
    <property type="nucleotide sequence ID" value="NZ_JACHVZ010000002.1"/>
</dbReference>
<dbReference type="EMBL" id="QJSQ01000034">
    <property type="protein sequence ID" value="PYE15319.1"/>
    <property type="molecule type" value="Genomic_DNA"/>
</dbReference>
<dbReference type="PANTHER" id="PTHR12788:SF10">
    <property type="entry name" value="PROTEIN-TYROSINE SULFOTRANSFERASE"/>
    <property type="match status" value="1"/>
</dbReference>
<dbReference type="Gene3D" id="3.40.50.300">
    <property type="entry name" value="P-loop containing nucleotide triphosphate hydrolases"/>
    <property type="match status" value="1"/>
</dbReference>